<gene>
    <name evidence="1" type="ORF">METZ01_LOCUS354443</name>
</gene>
<protein>
    <submittedName>
        <fullName evidence="1">Uncharacterized protein</fullName>
    </submittedName>
</protein>
<organism evidence="1">
    <name type="scientific">marine metagenome</name>
    <dbReference type="NCBI Taxonomy" id="408172"/>
    <lineage>
        <taxon>unclassified sequences</taxon>
        <taxon>metagenomes</taxon>
        <taxon>ecological metagenomes</taxon>
    </lineage>
</organism>
<feature type="non-terminal residue" evidence="1">
    <location>
        <position position="86"/>
    </location>
</feature>
<reference evidence="1" key="1">
    <citation type="submission" date="2018-05" db="EMBL/GenBank/DDBJ databases">
        <authorList>
            <person name="Lanie J.A."/>
            <person name="Ng W.-L."/>
            <person name="Kazmierczak K.M."/>
            <person name="Andrzejewski T.M."/>
            <person name="Davidsen T.M."/>
            <person name="Wayne K.J."/>
            <person name="Tettelin H."/>
            <person name="Glass J.I."/>
            <person name="Rusch D."/>
            <person name="Podicherti R."/>
            <person name="Tsui H.-C.T."/>
            <person name="Winkler M.E."/>
        </authorList>
    </citation>
    <scope>NUCLEOTIDE SEQUENCE</scope>
</reference>
<proteinExistence type="predicted"/>
<evidence type="ECO:0000313" key="1">
    <source>
        <dbReference type="EMBL" id="SVD01589.1"/>
    </source>
</evidence>
<sequence length="86" mass="10338">MTYPLSEDSALADLECTIIAGRMRECWRRWNHNHPFVEILDHRRVGDTYEISVPNKKTTRNAKFRKVDGFDQLILARFRQELYFLH</sequence>
<dbReference type="AlphaFoldDB" id="A0A382RV87"/>
<name>A0A382RV87_9ZZZZ</name>
<dbReference type="EMBL" id="UINC01124443">
    <property type="protein sequence ID" value="SVD01589.1"/>
    <property type="molecule type" value="Genomic_DNA"/>
</dbReference>
<accession>A0A382RV87</accession>